<feature type="transmembrane region" description="Helical" evidence="1">
    <location>
        <begin position="25"/>
        <end position="46"/>
    </location>
</feature>
<dbReference type="Proteomes" id="UP000050795">
    <property type="component" value="Unassembled WGS sequence"/>
</dbReference>
<dbReference type="AlphaFoldDB" id="A0AA85JXP2"/>
<keyword evidence="2" id="KW-1185">Reference proteome</keyword>
<keyword evidence="1" id="KW-0812">Transmembrane</keyword>
<reference evidence="2" key="1">
    <citation type="submission" date="2022-06" db="EMBL/GenBank/DDBJ databases">
        <authorList>
            <person name="Berger JAMES D."/>
            <person name="Berger JAMES D."/>
        </authorList>
    </citation>
    <scope>NUCLEOTIDE SEQUENCE [LARGE SCALE GENOMIC DNA]</scope>
</reference>
<proteinExistence type="predicted"/>
<organism evidence="2 3">
    <name type="scientific">Trichobilharzia regenti</name>
    <name type="common">Nasal bird schistosome</name>
    <dbReference type="NCBI Taxonomy" id="157069"/>
    <lineage>
        <taxon>Eukaryota</taxon>
        <taxon>Metazoa</taxon>
        <taxon>Spiralia</taxon>
        <taxon>Lophotrochozoa</taxon>
        <taxon>Platyhelminthes</taxon>
        <taxon>Trematoda</taxon>
        <taxon>Digenea</taxon>
        <taxon>Strigeidida</taxon>
        <taxon>Schistosomatoidea</taxon>
        <taxon>Schistosomatidae</taxon>
        <taxon>Trichobilharzia</taxon>
    </lineage>
</organism>
<reference evidence="3" key="2">
    <citation type="submission" date="2023-11" db="UniProtKB">
        <authorList>
            <consortium name="WormBaseParasite"/>
        </authorList>
    </citation>
    <scope>IDENTIFICATION</scope>
</reference>
<keyword evidence="1" id="KW-0472">Membrane</keyword>
<protein>
    <submittedName>
        <fullName evidence="3">Uncharacterized protein</fullName>
    </submittedName>
</protein>
<accession>A0AA85JXP2</accession>
<evidence type="ECO:0000313" key="2">
    <source>
        <dbReference type="Proteomes" id="UP000050795"/>
    </source>
</evidence>
<evidence type="ECO:0000256" key="1">
    <source>
        <dbReference type="SAM" id="Phobius"/>
    </source>
</evidence>
<dbReference type="WBParaSite" id="TREG1_57690.1">
    <property type="protein sequence ID" value="TREG1_57690.1"/>
    <property type="gene ID" value="TREG1_57690"/>
</dbReference>
<name>A0AA85JXP2_TRIRE</name>
<sequence length="129" mass="14470">MVDNAAKKLLDKFNIDTNKWSYSRLTVAVLVHESLGAGLLIGFWIACYKKQPLKYLTLFAPARIQTMYSKGLNWSARKLHRLPSFITSRTDPNRILISGAESFVLRKLLSPLTIPGKIYMAVLVSGITS</sequence>
<keyword evidence="1" id="KW-1133">Transmembrane helix</keyword>
<evidence type="ECO:0000313" key="3">
    <source>
        <dbReference type="WBParaSite" id="TREG1_57690.1"/>
    </source>
</evidence>